<name>A0A2G2V4E5_CAPBA</name>
<comment type="caution">
    <text evidence="3">Lacks conserved residue(s) required for the propagation of feature annotation.</text>
</comment>
<dbReference type="Proteomes" id="UP000224567">
    <property type="component" value="Unassembled WGS sequence"/>
</dbReference>
<dbReference type="InterPro" id="IPR005202">
    <property type="entry name" value="TF_GRAS"/>
</dbReference>
<dbReference type="STRING" id="33114.A0A2G2V4E5"/>
<evidence type="ECO:0000256" key="4">
    <source>
        <dbReference type="SAM" id="MobiDB-lite"/>
    </source>
</evidence>
<gene>
    <name evidence="5" type="ORF">CQW23_32531</name>
</gene>
<dbReference type="AlphaFoldDB" id="A0A2G2V4E5"/>
<dbReference type="EMBL" id="MLFT02000302">
    <property type="protein sequence ID" value="PHT27856.1"/>
    <property type="molecule type" value="Genomic_DNA"/>
</dbReference>
<feature type="region of interest" description="SAW" evidence="3">
    <location>
        <begin position="325"/>
        <end position="401"/>
    </location>
</feature>
<comment type="caution">
    <text evidence="5">The sequence shown here is derived from an EMBL/GenBank/DDBJ whole genome shotgun (WGS) entry which is preliminary data.</text>
</comment>
<dbReference type="OrthoDB" id="770224at2759"/>
<reference evidence="6" key="2">
    <citation type="journal article" date="2017" name="J. Anim. Genet.">
        <title>Multiple reference genome sequences of hot pepper reveal the massive evolution of plant disease resistance genes by retroduplication.</title>
        <authorList>
            <person name="Kim S."/>
            <person name="Park J."/>
            <person name="Yeom S.-I."/>
            <person name="Kim Y.-M."/>
            <person name="Seo E."/>
            <person name="Kim K.-T."/>
            <person name="Kim M.-S."/>
            <person name="Lee J.M."/>
            <person name="Cheong K."/>
            <person name="Shin H.-S."/>
            <person name="Kim S.-B."/>
            <person name="Han K."/>
            <person name="Lee J."/>
            <person name="Park M."/>
            <person name="Lee H.-A."/>
            <person name="Lee H.-Y."/>
            <person name="Lee Y."/>
            <person name="Oh S."/>
            <person name="Lee J.H."/>
            <person name="Choi E."/>
            <person name="Choi E."/>
            <person name="Lee S.E."/>
            <person name="Jeon J."/>
            <person name="Kim H."/>
            <person name="Choi G."/>
            <person name="Song H."/>
            <person name="Lee J."/>
            <person name="Lee S.-C."/>
            <person name="Kwon J.-K."/>
            <person name="Lee H.-Y."/>
            <person name="Koo N."/>
            <person name="Hong Y."/>
            <person name="Kim R.W."/>
            <person name="Kang W.-H."/>
            <person name="Huh J.H."/>
            <person name="Kang B.-C."/>
            <person name="Yang T.-J."/>
            <person name="Lee Y.-H."/>
            <person name="Bennetzen J.L."/>
            <person name="Choi D."/>
        </authorList>
    </citation>
    <scope>NUCLEOTIDE SEQUENCE [LARGE SCALE GENOMIC DNA]</scope>
    <source>
        <strain evidence="6">cv. PBC81</strain>
    </source>
</reference>
<proteinExistence type="inferred from homology"/>
<keyword evidence="6" id="KW-1185">Reference proteome</keyword>
<comment type="similarity">
    <text evidence="3">Belongs to the GRAS family.</text>
</comment>
<evidence type="ECO:0000313" key="6">
    <source>
        <dbReference type="Proteomes" id="UP000224567"/>
    </source>
</evidence>
<keyword evidence="2" id="KW-0804">Transcription</keyword>
<sequence length="403" mass="44996">MASSSSHARNKKKANRCGDHAEGRQGSLRQDLNESSFQLSSGASGSLVLSAPTIMKIAKQRLLNHISQKSDAYSIIFNPLTAANSGVSPELVQDVDLAELLQASAQLVATRSFDRGRKLLSLCNQSASATGTAVQKIVYYFADALLHRIDRETGKIPFTGEEDMNVYTNDTEEFIMDLEPAEFAKRPLYAYRQATQLTGIQAILDSTITAKKVHLIDLSVKSGLQWTTFMQVVADRDEFLLDHLKITAVGRSTKMMEAVGRRLSAFAAETLQNVSFCFKTVVSDLKNLETDSFEVEADEVVAVYSDTILWTVLPWPNNIIRSMITYHGEETVPRHGNLQVWRDLFIRFHMVETELSQSSLCQASLLFELSKFRGLCTFELYGKWLVISCKGTPIISAVTWKFQ</sequence>
<keyword evidence="1" id="KW-0805">Transcription regulation</keyword>
<feature type="region of interest" description="Disordered" evidence="4">
    <location>
        <begin position="1"/>
        <end position="30"/>
    </location>
</feature>
<evidence type="ECO:0000256" key="1">
    <source>
        <dbReference type="ARBA" id="ARBA00023015"/>
    </source>
</evidence>
<protein>
    <submittedName>
        <fullName evidence="5">Uncharacterized protein</fullName>
    </submittedName>
</protein>
<organism evidence="5 6">
    <name type="scientific">Capsicum baccatum</name>
    <name type="common">Peruvian pepper</name>
    <dbReference type="NCBI Taxonomy" id="33114"/>
    <lineage>
        <taxon>Eukaryota</taxon>
        <taxon>Viridiplantae</taxon>
        <taxon>Streptophyta</taxon>
        <taxon>Embryophyta</taxon>
        <taxon>Tracheophyta</taxon>
        <taxon>Spermatophyta</taxon>
        <taxon>Magnoliopsida</taxon>
        <taxon>eudicotyledons</taxon>
        <taxon>Gunneridae</taxon>
        <taxon>Pentapetalae</taxon>
        <taxon>asterids</taxon>
        <taxon>lamiids</taxon>
        <taxon>Solanales</taxon>
        <taxon>Solanaceae</taxon>
        <taxon>Solanoideae</taxon>
        <taxon>Capsiceae</taxon>
        <taxon>Capsicum</taxon>
    </lineage>
</organism>
<reference evidence="5 6" key="1">
    <citation type="journal article" date="2017" name="Genome Biol.">
        <title>New reference genome sequences of hot pepper reveal the massive evolution of plant disease-resistance genes by retroduplication.</title>
        <authorList>
            <person name="Kim S."/>
            <person name="Park J."/>
            <person name="Yeom S.I."/>
            <person name="Kim Y.M."/>
            <person name="Seo E."/>
            <person name="Kim K.T."/>
            <person name="Kim M.S."/>
            <person name="Lee J.M."/>
            <person name="Cheong K."/>
            <person name="Shin H.S."/>
            <person name="Kim S.B."/>
            <person name="Han K."/>
            <person name="Lee J."/>
            <person name="Park M."/>
            <person name="Lee H.A."/>
            <person name="Lee H.Y."/>
            <person name="Lee Y."/>
            <person name="Oh S."/>
            <person name="Lee J.H."/>
            <person name="Choi E."/>
            <person name="Choi E."/>
            <person name="Lee S.E."/>
            <person name="Jeon J."/>
            <person name="Kim H."/>
            <person name="Choi G."/>
            <person name="Song H."/>
            <person name="Lee J."/>
            <person name="Lee S.C."/>
            <person name="Kwon J.K."/>
            <person name="Lee H.Y."/>
            <person name="Koo N."/>
            <person name="Hong Y."/>
            <person name="Kim R.W."/>
            <person name="Kang W.H."/>
            <person name="Huh J.H."/>
            <person name="Kang B.C."/>
            <person name="Yang T.J."/>
            <person name="Lee Y.H."/>
            <person name="Bennetzen J.L."/>
            <person name="Choi D."/>
        </authorList>
    </citation>
    <scope>NUCLEOTIDE SEQUENCE [LARGE SCALE GENOMIC DNA]</scope>
    <source>
        <strain evidence="6">cv. PBC81</strain>
    </source>
</reference>
<dbReference type="Pfam" id="PF03514">
    <property type="entry name" value="GRAS"/>
    <property type="match status" value="1"/>
</dbReference>
<accession>A0A2G2V4E5</accession>
<dbReference type="PANTHER" id="PTHR31636">
    <property type="entry name" value="OSJNBA0084A10.13 PROTEIN-RELATED"/>
    <property type="match status" value="1"/>
</dbReference>
<evidence type="ECO:0000256" key="3">
    <source>
        <dbReference type="PROSITE-ProRule" id="PRU01191"/>
    </source>
</evidence>
<evidence type="ECO:0000256" key="2">
    <source>
        <dbReference type="ARBA" id="ARBA00023163"/>
    </source>
</evidence>
<dbReference type="PROSITE" id="PS50985">
    <property type="entry name" value="GRAS"/>
    <property type="match status" value="1"/>
</dbReference>
<evidence type="ECO:0000313" key="5">
    <source>
        <dbReference type="EMBL" id="PHT27856.1"/>
    </source>
</evidence>